<feature type="transmembrane region" description="Helical" evidence="16">
    <location>
        <begin position="449"/>
        <end position="472"/>
    </location>
</feature>
<evidence type="ECO:0000256" key="10">
    <source>
        <dbReference type="ARBA" id="ARBA00023136"/>
    </source>
</evidence>
<dbReference type="Gene3D" id="3.30.70.1470">
    <property type="entry name" value="Caspase-like"/>
    <property type="match status" value="1"/>
</dbReference>
<dbReference type="InterPro" id="IPR002138">
    <property type="entry name" value="Pept_C14_p10"/>
</dbReference>
<feature type="domain" description="Caspase family p10" evidence="17">
    <location>
        <begin position="1369"/>
        <end position="1455"/>
    </location>
</feature>
<evidence type="ECO:0000256" key="2">
    <source>
        <dbReference type="ARBA" id="ARBA00004687"/>
    </source>
</evidence>
<reference evidence="19" key="1">
    <citation type="submission" date="2022-08" db="UniProtKB">
        <authorList>
            <consortium name="EnsemblMetazoa"/>
        </authorList>
    </citation>
    <scope>IDENTIFICATION</scope>
    <source>
        <strain evidence="19">05x7-T-G4-1.051#20</strain>
    </source>
</reference>
<comment type="pathway">
    <text evidence="2">Glycolipid biosynthesis; glycosylphosphatidylinositol-anchor biosynthesis.</text>
</comment>
<keyword evidence="20" id="KW-1185">Reference proteome</keyword>
<keyword evidence="9 16" id="KW-1133">Transmembrane helix</keyword>
<dbReference type="CDD" id="cd16023">
    <property type="entry name" value="GPI_EPT_3"/>
    <property type="match status" value="1"/>
</dbReference>
<evidence type="ECO:0000256" key="14">
    <source>
        <dbReference type="RuleBase" id="RU003971"/>
    </source>
</evidence>
<dbReference type="FunFam" id="3.40.720.10:FF:000041">
    <property type="entry name" value="GPI ethanolamine phosphate transferase 3"/>
    <property type="match status" value="1"/>
</dbReference>
<evidence type="ECO:0000256" key="8">
    <source>
        <dbReference type="ARBA" id="ARBA00022824"/>
    </source>
</evidence>
<dbReference type="SUPFAM" id="SSF52129">
    <property type="entry name" value="Caspase-like"/>
    <property type="match status" value="1"/>
</dbReference>
<keyword evidence="10 16" id="KW-0472">Membrane</keyword>
<dbReference type="Pfam" id="PF00656">
    <property type="entry name" value="Peptidase_C14"/>
    <property type="match status" value="1"/>
</dbReference>
<dbReference type="InterPro" id="IPR017850">
    <property type="entry name" value="Alkaline_phosphatase_core_sf"/>
</dbReference>
<dbReference type="InterPro" id="IPR011600">
    <property type="entry name" value="Pept_C14_caspase"/>
</dbReference>
<dbReference type="GO" id="GO:0006508">
    <property type="term" value="P:proteolysis"/>
    <property type="evidence" value="ECO:0007669"/>
    <property type="project" value="InterPro"/>
</dbReference>
<dbReference type="InterPro" id="IPR002591">
    <property type="entry name" value="Phosphodiest/P_Trfase"/>
</dbReference>
<feature type="domain" description="Caspase family p20" evidence="18">
    <location>
        <begin position="1126"/>
        <end position="1272"/>
    </location>
</feature>
<feature type="transmembrane region" description="Helical" evidence="16">
    <location>
        <begin position="478"/>
        <end position="499"/>
    </location>
</feature>
<feature type="transmembrane region" description="Helical" evidence="16">
    <location>
        <begin position="520"/>
        <end position="542"/>
    </location>
</feature>
<feature type="transmembrane region" description="Helical" evidence="16">
    <location>
        <begin position="814"/>
        <end position="832"/>
    </location>
</feature>
<evidence type="ECO:0000313" key="19">
    <source>
        <dbReference type="EnsemblMetazoa" id="G10087.7:cds"/>
    </source>
</evidence>
<feature type="transmembrane region" description="Helical" evidence="16">
    <location>
        <begin position="416"/>
        <end position="437"/>
    </location>
</feature>
<name>A0A8W8HLB5_MAGGI</name>
<keyword evidence="6" id="KW-0808">Transferase</keyword>
<sequence>MEKNSTCSVNFAHQSDLHGGEGCWMHGGYRRAIVLVIDAMKFEFMRHDNESQGNIPYKNKLSIVHHLLSTKPLNSKLYKFLADPPTTTLQRLKGLTTGSLPTFVDAGANFASSEITEDNFIDQLVKQWKVIQFMGDDTWMGLYPGRFKRSFPFPSFNVKDLHTVDNGILDHLLPSLRKRDWDITIAHFLGVDHCGHRYGPNHPAMAEKLSQMNDVIKNVTREMSSDTVLFVLGDHGMTRTGDHGGDSQDELEAGLFIYSPTQISAVPYSAERTETVSQKDFVPTVSLMLGVPIPFSNLGRVITDLFTHCPTWKTGSSPIKQLFHSVKALRLNAHQINTYLQEYFQYSSDFPIQTYYQLKSVLDNAETELNQFLTVLVQDGENSVMKEKLEKLRDKYIYYIDEVRKTAEGVWAKFDIMSMTIGVLTLILALSVNVYFIRISFWWKRDVPSTMVVVFLVFLVYLAFAVFQSFFIGESNSALMVLLMGTCLLFGTLLLTLNFKPNNPLILNKKEPSFPRLDSAEYFLAVLVTALIFVIFFSNSFVVYEDSISLYLLQSLSWFLSFSVIRHILRQFETSTDPKTKKQKAPRNFDIMRVLTHPALVLIFLTLAWSLFLRLSSAFRVCREEQHQCEASIFLQPLGNLNDQESVKNGRYFFSLICIALMVFLLRQVTRHFGNLNGSSAPVLGIKYLPPLAAVCSALHWALQGLPQKSLDSLPPWQQVFLPRAVYVLVALLVMLIIYDPLCIYVVLRSKRLVVDNNQQLIPNLYHQLKENMAEKEEGKPPLVYGLATSFTAATIAMVTVGVLFLGLLLGDGLMPSLVLVILSVYCFLEILAIRETLNLSVPLWFSSVYLSVLGGVFFYATGHQTSLPTIRWESAFIGLHGDFSNNILPAILIHLNTFAAFVLAVVICPLVLFWPKTGGLLTKWVVGVNKKDNSDWIGDFCFHEDKESFRMLIFRMCSYLFLFQGIKVLGSVLAAFLHRRHLMVWKIFAPRFVFESMTSFTVFAASILLFIDCIRASKDFVSDQHVSTAFVRQFCYKGLIKKQKMSSRLDANLVPDSNSESSGERHVPNESELITSQRLETYISLAETERQRVQSIFGSVNVDTEDCSLGRGDDVAEFVVVDGKRPGLALLLGFEHFSIGERRPGVDKDLSNMYELFHTHLGFEVQEKKDLTVAECVDWLKTVTSDTALLQKVSCVVMVISSHGSEDEVAKGEISRPELRRQEVKYYQHRIATTDGSIRSSEIISMFDEMNCRALKGKPKIFFIQACRSRTSDSQNILDCVDTGVQISVQSDPSSEPHPSTQHSRSSYNNPIMQCGLDETDSVPDAKAVRPENIRSGHKIFVESSERLRASVEEEIVLAPPPCIHNSVIVMASPPGKVAWSEVRDGGWLIMGLYKVLMQYVDNRHKIRLTRAITRINHLIALTMHTITSDPSLNFMKCMPVMSHTLERDIVLVPKNIQ</sequence>
<dbReference type="EnsemblMetazoa" id="G10087.7">
    <property type="protein sequence ID" value="G10087.7:cds"/>
    <property type="gene ID" value="G10087"/>
</dbReference>
<dbReference type="InterPro" id="IPR001309">
    <property type="entry name" value="Pept_C14_p20"/>
</dbReference>
<evidence type="ECO:0000256" key="15">
    <source>
        <dbReference type="SAM" id="MobiDB-lite"/>
    </source>
</evidence>
<dbReference type="GO" id="GO:0004197">
    <property type="term" value="F:cysteine-type endopeptidase activity"/>
    <property type="evidence" value="ECO:0007669"/>
    <property type="project" value="InterPro"/>
</dbReference>
<evidence type="ECO:0000256" key="4">
    <source>
        <dbReference type="ARBA" id="ARBA00010134"/>
    </source>
</evidence>
<dbReference type="Gene3D" id="3.40.50.1460">
    <property type="match status" value="1"/>
</dbReference>
<accession>A0A8W8HLB5</accession>
<dbReference type="SMART" id="SM00115">
    <property type="entry name" value="CASc"/>
    <property type="match status" value="1"/>
</dbReference>
<protein>
    <recommendedName>
        <fullName evidence="13">GPI ethanolamine phosphate transferase 3, catalytic subunit</fullName>
    </recommendedName>
    <alternativeName>
        <fullName evidence="12">Phosphatidylinositol-glycan biosynthesis class O protein</fullName>
    </alternativeName>
</protein>
<dbReference type="GO" id="GO:0006506">
    <property type="term" value="P:GPI anchor biosynthetic process"/>
    <property type="evidence" value="ECO:0007669"/>
    <property type="project" value="UniProtKB-KW"/>
</dbReference>
<feature type="transmembrane region" description="Helical" evidence="16">
    <location>
        <begin position="844"/>
        <end position="863"/>
    </location>
</feature>
<evidence type="ECO:0000256" key="7">
    <source>
        <dbReference type="ARBA" id="ARBA00022692"/>
    </source>
</evidence>
<keyword evidence="5" id="KW-0337">GPI-anchor biosynthesis</keyword>
<evidence type="ECO:0000256" key="5">
    <source>
        <dbReference type="ARBA" id="ARBA00022502"/>
    </source>
</evidence>
<dbReference type="PRINTS" id="PR00376">
    <property type="entry name" value="IL1BCENZYME"/>
</dbReference>
<dbReference type="InterPro" id="IPR037675">
    <property type="entry name" value="PIG-O_N"/>
</dbReference>
<evidence type="ECO:0000256" key="16">
    <source>
        <dbReference type="SAM" id="Phobius"/>
    </source>
</evidence>
<comment type="subcellular location">
    <subcellularLocation>
        <location evidence="1">Endoplasmic reticulum membrane</location>
        <topology evidence="1">Multi-pass membrane protein</topology>
    </subcellularLocation>
</comment>
<dbReference type="SUPFAM" id="SSF53649">
    <property type="entry name" value="Alkaline phosphatase-like"/>
    <property type="match status" value="1"/>
</dbReference>
<dbReference type="InterPro" id="IPR015917">
    <property type="entry name" value="Pept_C14A"/>
</dbReference>
<evidence type="ECO:0000259" key="17">
    <source>
        <dbReference type="PROSITE" id="PS50207"/>
    </source>
</evidence>
<evidence type="ECO:0000256" key="9">
    <source>
        <dbReference type="ARBA" id="ARBA00022989"/>
    </source>
</evidence>
<feature type="transmembrane region" description="Helical" evidence="16">
    <location>
        <begin position="590"/>
        <end position="612"/>
    </location>
</feature>
<dbReference type="PANTHER" id="PTHR23071">
    <property type="entry name" value="PHOSPHATIDYLINOSITOL GLYCAN"/>
    <property type="match status" value="1"/>
</dbReference>
<keyword evidence="11" id="KW-0325">Glycoprotein</keyword>
<feature type="transmembrane region" description="Helical" evidence="16">
    <location>
        <begin position="548"/>
        <end position="569"/>
    </location>
</feature>
<comment type="similarity">
    <text evidence="3">Belongs to the PIGG/PIGN/PIGO family. PIGO subfamily.</text>
</comment>
<feature type="transmembrane region" description="Helical" evidence="16">
    <location>
        <begin position="726"/>
        <end position="748"/>
    </location>
</feature>
<comment type="similarity">
    <text evidence="4 14">Belongs to the peptidase C14A family.</text>
</comment>
<dbReference type="Proteomes" id="UP000005408">
    <property type="component" value="Unassembled WGS sequence"/>
</dbReference>
<feature type="transmembrane region" description="Helical" evidence="16">
    <location>
        <begin position="688"/>
        <end position="706"/>
    </location>
</feature>
<evidence type="ECO:0000256" key="3">
    <source>
        <dbReference type="ARBA" id="ARBA00008695"/>
    </source>
</evidence>
<dbReference type="PROSITE" id="PS50207">
    <property type="entry name" value="CASPASE_P10"/>
    <property type="match status" value="1"/>
</dbReference>
<evidence type="ECO:0000256" key="6">
    <source>
        <dbReference type="ARBA" id="ARBA00022679"/>
    </source>
</evidence>
<organism evidence="19 20">
    <name type="scientific">Magallana gigas</name>
    <name type="common">Pacific oyster</name>
    <name type="synonym">Crassostrea gigas</name>
    <dbReference type="NCBI Taxonomy" id="29159"/>
    <lineage>
        <taxon>Eukaryota</taxon>
        <taxon>Metazoa</taxon>
        <taxon>Spiralia</taxon>
        <taxon>Lophotrochozoa</taxon>
        <taxon>Mollusca</taxon>
        <taxon>Bivalvia</taxon>
        <taxon>Autobranchia</taxon>
        <taxon>Pteriomorphia</taxon>
        <taxon>Ostreida</taxon>
        <taxon>Ostreoidea</taxon>
        <taxon>Ostreidae</taxon>
        <taxon>Magallana</taxon>
    </lineage>
</organism>
<feature type="region of interest" description="Disordered" evidence="15">
    <location>
        <begin position="1289"/>
        <end position="1312"/>
    </location>
</feature>
<evidence type="ECO:0000313" key="20">
    <source>
        <dbReference type="Proteomes" id="UP000005408"/>
    </source>
</evidence>
<proteinExistence type="inferred from homology"/>
<dbReference type="GO" id="GO:0051377">
    <property type="term" value="F:mannose-ethanolamine phosphotransferase activity"/>
    <property type="evidence" value="ECO:0007669"/>
    <property type="project" value="InterPro"/>
</dbReference>
<dbReference type="InterPro" id="IPR039524">
    <property type="entry name" value="PIGO/GPI13"/>
</dbReference>
<dbReference type="Pfam" id="PF01663">
    <property type="entry name" value="Phosphodiest"/>
    <property type="match status" value="1"/>
</dbReference>
<feature type="transmembrane region" description="Helical" evidence="16">
    <location>
        <begin position="957"/>
        <end position="978"/>
    </location>
</feature>
<dbReference type="PANTHER" id="PTHR23071:SF1">
    <property type="entry name" value="GPI ETHANOLAMINE PHOSPHATE TRANSFERASE 3"/>
    <property type="match status" value="1"/>
</dbReference>
<evidence type="ECO:0000256" key="12">
    <source>
        <dbReference type="ARBA" id="ARBA00079084"/>
    </source>
</evidence>
<dbReference type="GO" id="GO:0005789">
    <property type="term" value="C:endoplasmic reticulum membrane"/>
    <property type="evidence" value="ECO:0007669"/>
    <property type="project" value="UniProtKB-SubCell"/>
</dbReference>
<dbReference type="InterPro" id="IPR029030">
    <property type="entry name" value="Caspase-like_dom_sf"/>
</dbReference>
<dbReference type="PROSITE" id="PS50208">
    <property type="entry name" value="CASPASE_P20"/>
    <property type="match status" value="1"/>
</dbReference>
<feature type="transmembrane region" description="Helical" evidence="16">
    <location>
        <begin position="783"/>
        <end position="808"/>
    </location>
</feature>
<feature type="transmembrane region" description="Helical" evidence="16">
    <location>
        <begin position="892"/>
        <end position="915"/>
    </location>
</feature>
<evidence type="ECO:0000256" key="11">
    <source>
        <dbReference type="ARBA" id="ARBA00023180"/>
    </source>
</evidence>
<keyword evidence="7 16" id="KW-0812">Transmembrane</keyword>
<evidence type="ECO:0000256" key="13">
    <source>
        <dbReference type="ARBA" id="ARBA00093602"/>
    </source>
</evidence>
<dbReference type="Gene3D" id="3.40.720.10">
    <property type="entry name" value="Alkaline Phosphatase, subunit A"/>
    <property type="match status" value="1"/>
</dbReference>
<evidence type="ECO:0000256" key="1">
    <source>
        <dbReference type="ARBA" id="ARBA00004477"/>
    </source>
</evidence>
<keyword evidence="8" id="KW-0256">Endoplasmic reticulum</keyword>
<feature type="transmembrane region" description="Helical" evidence="16">
    <location>
        <begin position="650"/>
        <end position="667"/>
    </location>
</feature>
<evidence type="ECO:0000259" key="18">
    <source>
        <dbReference type="PROSITE" id="PS50208"/>
    </source>
</evidence>